<protein>
    <submittedName>
        <fullName evidence="2">Uncharacterized protein</fullName>
    </submittedName>
</protein>
<reference evidence="2 3" key="1">
    <citation type="submission" date="2024-04" db="EMBL/GenBank/DDBJ databases">
        <title>Complete genome sequence of Fusarium acuminatum.</title>
        <authorList>
            <person name="Lan B."/>
        </authorList>
    </citation>
    <scope>NUCLEOTIDE SEQUENCE [LARGE SCALE GENOMIC DNA]</scope>
    <source>
        <strain evidence="2">1A</strain>
    </source>
</reference>
<name>A0ABZ2WT36_9HYPO</name>
<accession>A0ABZ2WT36</accession>
<keyword evidence="3" id="KW-1185">Reference proteome</keyword>
<gene>
    <name evidence="2" type="ORF">QYS62_004904</name>
</gene>
<sequence>MSLVMNHIKSLFSGNSSARPRSSGSEKSADSYQLETSQNNPTPPPSYSPEPTCGQQPPKPFVLEFQRPAQQGYRVARPEGRNGQRFLYRPT</sequence>
<proteinExistence type="predicted"/>
<dbReference type="Proteomes" id="UP001489902">
    <property type="component" value="Chromosome 2"/>
</dbReference>
<evidence type="ECO:0000313" key="2">
    <source>
        <dbReference type="EMBL" id="WZH43891.1"/>
    </source>
</evidence>
<dbReference type="EMBL" id="CP151261">
    <property type="protein sequence ID" value="WZH43891.1"/>
    <property type="molecule type" value="Genomic_DNA"/>
</dbReference>
<organism evidence="2 3">
    <name type="scientific">Fusarium acuminatum</name>
    <dbReference type="NCBI Taxonomy" id="5515"/>
    <lineage>
        <taxon>Eukaryota</taxon>
        <taxon>Fungi</taxon>
        <taxon>Dikarya</taxon>
        <taxon>Ascomycota</taxon>
        <taxon>Pezizomycotina</taxon>
        <taxon>Sordariomycetes</taxon>
        <taxon>Hypocreomycetidae</taxon>
        <taxon>Hypocreales</taxon>
        <taxon>Nectriaceae</taxon>
        <taxon>Fusarium</taxon>
        <taxon>Fusarium tricinctum species complex</taxon>
    </lineage>
</organism>
<feature type="compositionally biased region" description="Polar residues" evidence="1">
    <location>
        <begin position="12"/>
        <end position="34"/>
    </location>
</feature>
<evidence type="ECO:0000313" key="3">
    <source>
        <dbReference type="Proteomes" id="UP001489902"/>
    </source>
</evidence>
<feature type="region of interest" description="Disordered" evidence="1">
    <location>
        <begin position="1"/>
        <end position="91"/>
    </location>
</feature>
<evidence type="ECO:0000256" key="1">
    <source>
        <dbReference type="SAM" id="MobiDB-lite"/>
    </source>
</evidence>